<evidence type="ECO:0000256" key="2">
    <source>
        <dbReference type="ARBA" id="ARBA00022475"/>
    </source>
</evidence>
<keyword evidence="5" id="KW-0732">Signal</keyword>
<keyword evidence="7" id="KW-0408">Iron</keyword>
<keyword evidence="8" id="KW-0411">Iron-sulfur</keyword>
<dbReference type="InterPro" id="IPR012832">
    <property type="entry name" value="RDH"/>
</dbReference>
<sequence>MGNKFHSTLSRRDFMKGLGIAGAGIGAAAAVAPSFSDLDELTTSGSNSARHPWWVKENELEHITSEVDWKLFTQYDSSANPVPNPSAENAAWRKERDAKFDSDGLVQKIPGRDVRCAALADMVTGLQPAAPWDGPAGVAQPQDKGAARWEGSAEDNTNMLRAALHLASANQVGAMELNDHMLQIFTKGAVVFDSSEKGYQEGKVYHIPSKCKYLLTYSVQQNYIQGLYQLREDEAYPGKLAMPMPLGRPAIHRAYGDGRYTEWQAMRFIKALGYHAYKAGVTTNVALGIFSGLGEQGRATYMMTPRSGLQTRITNYIITDLPLAPTNPIDFGGSKFCETCMRCAEKCPSEALGQQKEPTWDMGPGNRPGYRGWRVDWLKCKETGAPSRCGVCHTLCPFNHPNEGLVHPMVRAVSATTPIFDGFFASMDRIFQYAEPKSPEELEAWWTRDLENWKPDVTHGAGTFQW</sequence>
<evidence type="ECO:0000256" key="9">
    <source>
        <dbReference type="ARBA" id="ARBA00023136"/>
    </source>
</evidence>
<keyword evidence="6" id="KW-0677">Repeat</keyword>
<dbReference type="Proteomes" id="UP001375370">
    <property type="component" value="Chromosome"/>
</dbReference>
<dbReference type="PANTHER" id="PTHR42827:SF1">
    <property type="entry name" value="IRON-SULFUR CLUSTER-BINDING PROTEIN"/>
    <property type="match status" value="1"/>
</dbReference>
<dbReference type="PROSITE" id="PS51318">
    <property type="entry name" value="TAT"/>
    <property type="match status" value="1"/>
</dbReference>
<evidence type="ECO:0000313" key="12">
    <source>
        <dbReference type="EMBL" id="WWX24568.1"/>
    </source>
</evidence>
<keyword evidence="4" id="KW-0479">Metal-binding</keyword>
<evidence type="ECO:0000256" key="5">
    <source>
        <dbReference type="ARBA" id="ARBA00022729"/>
    </source>
</evidence>
<dbReference type="Pfam" id="PF13484">
    <property type="entry name" value="Fer4_16"/>
    <property type="match status" value="1"/>
</dbReference>
<dbReference type="InterPro" id="IPR017900">
    <property type="entry name" value="4Fe4S_Fe_S_CS"/>
</dbReference>
<accession>A0ABZ2J2N9</accession>
<evidence type="ECO:0000256" key="1">
    <source>
        <dbReference type="ARBA" id="ARBA00004236"/>
    </source>
</evidence>
<keyword evidence="13" id="KW-1185">Reference proteome</keyword>
<dbReference type="InterPro" id="IPR019546">
    <property type="entry name" value="TAT_signal_bac_arc"/>
</dbReference>
<evidence type="ECO:0000256" key="8">
    <source>
        <dbReference type="ARBA" id="ARBA00023014"/>
    </source>
</evidence>
<protein>
    <submittedName>
        <fullName evidence="12">Reductive dehalogenase</fullName>
    </submittedName>
</protein>
<dbReference type="PROSITE" id="PS00198">
    <property type="entry name" value="4FE4S_FER_1"/>
    <property type="match status" value="1"/>
</dbReference>
<name>A0ABZ2J2N9_9CHLR</name>
<evidence type="ECO:0000256" key="4">
    <source>
        <dbReference type="ARBA" id="ARBA00022723"/>
    </source>
</evidence>
<evidence type="ECO:0000256" key="6">
    <source>
        <dbReference type="ARBA" id="ARBA00022737"/>
    </source>
</evidence>
<dbReference type="RefSeq" id="WP_338736677.1">
    <property type="nucleotide sequence ID" value="NZ_CP146612.1"/>
</dbReference>
<dbReference type="PROSITE" id="PS51379">
    <property type="entry name" value="4FE4S_FER_2"/>
    <property type="match status" value="1"/>
</dbReference>
<evidence type="ECO:0000256" key="10">
    <source>
        <dbReference type="ARBA" id="ARBA00029374"/>
    </source>
</evidence>
<dbReference type="Gene3D" id="3.30.70.20">
    <property type="match status" value="1"/>
</dbReference>
<dbReference type="NCBIfam" id="TIGR01409">
    <property type="entry name" value="TAT_signal_seq"/>
    <property type="match status" value="1"/>
</dbReference>
<dbReference type="EMBL" id="CP146612">
    <property type="protein sequence ID" value="WWX24568.1"/>
    <property type="molecule type" value="Genomic_DNA"/>
</dbReference>
<evidence type="ECO:0000256" key="3">
    <source>
        <dbReference type="ARBA" id="ARBA00022485"/>
    </source>
</evidence>
<gene>
    <name evidence="12" type="ORF">V8247_04665</name>
</gene>
<reference evidence="12 13" key="1">
    <citation type="submission" date="2024-03" db="EMBL/GenBank/DDBJ databases">
        <title>A Dehalogenimonas Isolated from Estuarine Sediments Dihaloeliminates Chlorinated Alkanes.</title>
        <authorList>
            <person name="Yang Y."/>
            <person name="Wang H."/>
        </authorList>
    </citation>
    <scope>NUCLEOTIDE SEQUENCE [LARGE SCALE GENOMIC DNA]</scope>
    <source>
        <strain evidence="12 13">W</strain>
    </source>
</reference>
<dbReference type="SUPFAM" id="SSF54862">
    <property type="entry name" value="4Fe-4S ferredoxins"/>
    <property type="match status" value="1"/>
</dbReference>
<evidence type="ECO:0000313" key="13">
    <source>
        <dbReference type="Proteomes" id="UP001375370"/>
    </source>
</evidence>
<dbReference type="InterPro" id="IPR017896">
    <property type="entry name" value="4Fe4S_Fe-S-bd"/>
</dbReference>
<keyword evidence="9" id="KW-0472">Membrane</keyword>
<dbReference type="NCBIfam" id="TIGR02486">
    <property type="entry name" value="RDH"/>
    <property type="match status" value="1"/>
</dbReference>
<feature type="domain" description="4Fe-4S ferredoxin-type" evidence="11">
    <location>
        <begin position="327"/>
        <end position="357"/>
    </location>
</feature>
<keyword evidence="3" id="KW-0004">4Fe-4S</keyword>
<evidence type="ECO:0000259" key="11">
    <source>
        <dbReference type="PROSITE" id="PS51379"/>
    </source>
</evidence>
<dbReference type="PANTHER" id="PTHR42827">
    <property type="entry name" value="IRON-SULFUR CLUSTER-BINDING PROTEIN-RELATED"/>
    <property type="match status" value="1"/>
</dbReference>
<comment type="subcellular location">
    <subcellularLocation>
        <location evidence="1">Cell membrane</location>
    </subcellularLocation>
</comment>
<keyword evidence="2" id="KW-1003">Cell membrane</keyword>
<evidence type="ECO:0000256" key="7">
    <source>
        <dbReference type="ARBA" id="ARBA00023004"/>
    </source>
</evidence>
<organism evidence="12 13">
    <name type="scientific">Candidatus Dehalogenimonas loeffleri</name>
    <dbReference type="NCBI Taxonomy" id="3127115"/>
    <lineage>
        <taxon>Bacteria</taxon>
        <taxon>Bacillati</taxon>
        <taxon>Chloroflexota</taxon>
        <taxon>Dehalococcoidia</taxon>
        <taxon>Dehalococcoidales</taxon>
        <taxon>Dehalococcoidaceae</taxon>
        <taxon>Dehalogenimonas</taxon>
    </lineage>
</organism>
<comment type="cofactor">
    <cofactor evidence="10">
        <name>corrinoid</name>
        <dbReference type="ChEBI" id="CHEBI:33913"/>
    </cofactor>
</comment>
<dbReference type="InterPro" id="IPR006311">
    <property type="entry name" value="TAT_signal"/>
</dbReference>
<proteinExistence type="predicted"/>